<reference evidence="2 3" key="1">
    <citation type="submission" date="2022-10" db="EMBL/GenBank/DDBJ databases">
        <title>The complete genomes of actinobacterial strains from the NBC collection.</title>
        <authorList>
            <person name="Joergensen T.S."/>
            <person name="Alvarez Arevalo M."/>
            <person name="Sterndorff E.B."/>
            <person name="Faurdal D."/>
            <person name="Vuksanovic O."/>
            <person name="Mourched A.-S."/>
            <person name="Charusanti P."/>
            <person name="Shaw S."/>
            <person name="Blin K."/>
            <person name="Weber T."/>
        </authorList>
    </citation>
    <scope>NUCLEOTIDE SEQUENCE [LARGE SCALE GENOMIC DNA]</scope>
    <source>
        <strain evidence="2 3">NBC_00123</strain>
    </source>
</reference>
<evidence type="ECO:0000313" key="3">
    <source>
        <dbReference type="Proteomes" id="UP001622594"/>
    </source>
</evidence>
<feature type="region of interest" description="Disordered" evidence="1">
    <location>
        <begin position="54"/>
        <end position="77"/>
    </location>
</feature>
<name>A0ABZ1LEW4_9ACTN</name>
<proteinExistence type="predicted"/>
<feature type="compositionally biased region" description="Basic residues" evidence="1">
    <location>
        <begin position="1"/>
        <end position="11"/>
    </location>
</feature>
<organism evidence="2 3">
    <name type="scientific">Streptomyces zaomyceticus</name>
    <dbReference type="NCBI Taxonomy" id="68286"/>
    <lineage>
        <taxon>Bacteria</taxon>
        <taxon>Bacillati</taxon>
        <taxon>Actinomycetota</taxon>
        <taxon>Actinomycetes</taxon>
        <taxon>Kitasatosporales</taxon>
        <taxon>Streptomycetaceae</taxon>
        <taxon>Streptomyces</taxon>
    </lineage>
</organism>
<gene>
    <name evidence="2" type="ORF">OG814_17045</name>
</gene>
<evidence type="ECO:0000256" key="1">
    <source>
        <dbReference type="SAM" id="MobiDB-lite"/>
    </source>
</evidence>
<dbReference type="EMBL" id="CP108188">
    <property type="protein sequence ID" value="WTR70868.1"/>
    <property type="molecule type" value="Genomic_DNA"/>
</dbReference>
<keyword evidence="3" id="KW-1185">Reference proteome</keyword>
<accession>A0ABZ1LEW4</accession>
<protein>
    <submittedName>
        <fullName evidence="2">Uncharacterized protein</fullName>
    </submittedName>
</protein>
<sequence>MHATRAARRRLTTGGTAASFAPRTPIGDGRPDLYARAAGNTPYFSAAIRHRQAPFRARTAGPFPGDDESNARDDTTS</sequence>
<evidence type="ECO:0000313" key="2">
    <source>
        <dbReference type="EMBL" id="WTR70868.1"/>
    </source>
</evidence>
<feature type="region of interest" description="Disordered" evidence="1">
    <location>
        <begin position="1"/>
        <end position="29"/>
    </location>
</feature>
<dbReference type="RefSeq" id="WP_406133418.1">
    <property type="nucleotide sequence ID" value="NZ_CP108188.1"/>
</dbReference>
<dbReference type="Proteomes" id="UP001622594">
    <property type="component" value="Chromosome"/>
</dbReference>